<evidence type="ECO:0000256" key="1">
    <source>
        <dbReference type="SAM" id="Phobius"/>
    </source>
</evidence>
<evidence type="ECO:0000313" key="2">
    <source>
        <dbReference type="EMBL" id="HHM01539.1"/>
    </source>
</evidence>
<feature type="transmembrane region" description="Helical" evidence="1">
    <location>
        <begin position="119"/>
        <end position="139"/>
    </location>
</feature>
<name>A0A7V5VEK7_CALAY</name>
<keyword evidence="1" id="KW-1133">Transmembrane helix</keyword>
<protein>
    <submittedName>
        <fullName evidence="2">Uncharacterized protein</fullName>
    </submittedName>
</protein>
<reference evidence="2" key="1">
    <citation type="journal article" date="2020" name="mSystems">
        <title>Genome- and Community-Level Interaction Insights into Carbon Utilization and Element Cycling Functions of Hydrothermarchaeota in Hydrothermal Sediment.</title>
        <authorList>
            <person name="Zhou Z."/>
            <person name="Liu Y."/>
            <person name="Xu W."/>
            <person name="Pan J."/>
            <person name="Luo Z.H."/>
            <person name="Li M."/>
        </authorList>
    </citation>
    <scope>NUCLEOTIDE SEQUENCE [LARGE SCALE GENOMIC DNA]</scope>
    <source>
        <strain evidence="2">HyVt-460</strain>
    </source>
</reference>
<sequence length="141" mass="15845">MAGEKNQLLRSAFYSFVASRHGTIQSGSPREMRVELFDVHIVYAEGSFWGGWNSELFRRIEVRLKGSLACGGQAGRVVPFDTVCFLQDTLKQGDLPAVEAGAYSFLKGRRASYNVWEQWIEPALVTLSLSVVVYLFFTIRS</sequence>
<accession>A0A7V5VEK7</accession>
<dbReference type="EMBL" id="DRLI01000040">
    <property type="protein sequence ID" value="HHM01539.1"/>
    <property type="molecule type" value="Genomic_DNA"/>
</dbReference>
<gene>
    <name evidence="2" type="ORF">ENJ15_00890</name>
</gene>
<organism evidence="2">
    <name type="scientific">Caldithrix abyssi</name>
    <dbReference type="NCBI Taxonomy" id="187145"/>
    <lineage>
        <taxon>Bacteria</taxon>
        <taxon>Pseudomonadati</taxon>
        <taxon>Calditrichota</taxon>
        <taxon>Calditrichia</taxon>
        <taxon>Calditrichales</taxon>
        <taxon>Calditrichaceae</taxon>
        <taxon>Caldithrix</taxon>
    </lineage>
</organism>
<keyword evidence="1" id="KW-0472">Membrane</keyword>
<proteinExistence type="predicted"/>
<dbReference type="AlphaFoldDB" id="A0A7V5VEK7"/>
<dbReference type="Proteomes" id="UP000885771">
    <property type="component" value="Unassembled WGS sequence"/>
</dbReference>
<keyword evidence="1" id="KW-0812">Transmembrane</keyword>
<comment type="caution">
    <text evidence="2">The sequence shown here is derived from an EMBL/GenBank/DDBJ whole genome shotgun (WGS) entry which is preliminary data.</text>
</comment>